<evidence type="ECO:0000313" key="2">
    <source>
        <dbReference type="EMBL" id="KAG2382688.1"/>
    </source>
</evidence>
<dbReference type="GeneID" id="68097723"/>
<reference evidence="2 3" key="1">
    <citation type="journal article" date="2018" name="BMC Genomics">
        <title>The genome of Naegleria lovaniensis, the basis for a comparative approach to unravel pathogenicity factors of the human pathogenic amoeba N. fowleri.</title>
        <authorList>
            <person name="Liechti N."/>
            <person name="Schurch N."/>
            <person name="Bruggmann R."/>
            <person name="Wittwer M."/>
        </authorList>
    </citation>
    <scope>NUCLEOTIDE SEQUENCE [LARGE SCALE GENOMIC DNA]</scope>
    <source>
        <strain evidence="2 3">ATCC 30569</strain>
    </source>
</reference>
<comment type="caution">
    <text evidence="2">The sequence shown here is derived from an EMBL/GenBank/DDBJ whole genome shotgun (WGS) entry which is preliminary data.</text>
</comment>
<gene>
    <name evidence="2" type="ORF">C9374_005268</name>
</gene>
<keyword evidence="1" id="KW-0175">Coiled coil</keyword>
<organism evidence="2 3">
    <name type="scientific">Naegleria lovaniensis</name>
    <name type="common">Amoeba</name>
    <dbReference type="NCBI Taxonomy" id="51637"/>
    <lineage>
        <taxon>Eukaryota</taxon>
        <taxon>Discoba</taxon>
        <taxon>Heterolobosea</taxon>
        <taxon>Tetramitia</taxon>
        <taxon>Eutetramitia</taxon>
        <taxon>Vahlkampfiidae</taxon>
        <taxon>Naegleria</taxon>
    </lineage>
</organism>
<feature type="coiled-coil region" evidence="1">
    <location>
        <begin position="291"/>
        <end position="325"/>
    </location>
</feature>
<evidence type="ECO:0000313" key="3">
    <source>
        <dbReference type="Proteomes" id="UP000816034"/>
    </source>
</evidence>
<sequence>MMNKTPRTFSKENIIRIISKTDIIPEDLFEIMGEINEKVLTQTPRIPKTKPNMMILSTQDHDYEETLNSLFKYGISTGTFIASPGTLQPGEGLFKVEYKSPNKTNVQEKIGILIHILRTHAVSSIYANLYVSNDTFSLLVGHTDKNVITTIVNSSQGVFVEIPKPFISKNSEEYYKSGVCYFPEATSPNDIKEAVKKSLENSPVNFDENKLIITKLKSSYSSGGYYYKVIYICNNQVELTQLCQKWVPLMIKNSPASNYQIIKKFKPLAEQRDSTTSFKRLQGDSERLGPVKELEMKLAQHDQKIREMKTTMDSIQKDIDEMKQVLSKLPETIHQSVSSYDRFMRIRPTGQLFFLP</sequence>
<evidence type="ECO:0000256" key="1">
    <source>
        <dbReference type="SAM" id="Coils"/>
    </source>
</evidence>
<protein>
    <submittedName>
        <fullName evidence="2">Uncharacterized protein</fullName>
    </submittedName>
</protein>
<name>A0AA88GQI5_NAELO</name>
<dbReference type="AlphaFoldDB" id="A0AA88GQI5"/>
<proteinExistence type="predicted"/>
<accession>A0AA88GQI5</accession>
<dbReference type="RefSeq" id="XP_044548367.1">
    <property type="nucleotide sequence ID" value="XM_044694999.1"/>
</dbReference>
<dbReference type="EMBL" id="PYSW02000023">
    <property type="protein sequence ID" value="KAG2382688.1"/>
    <property type="molecule type" value="Genomic_DNA"/>
</dbReference>
<dbReference type="Proteomes" id="UP000816034">
    <property type="component" value="Unassembled WGS sequence"/>
</dbReference>
<keyword evidence="3" id="KW-1185">Reference proteome</keyword>